<name>A0A7X3LY30_9HYPH</name>
<keyword evidence="2" id="KW-0378">Hydrolase</keyword>
<evidence type="ECO:0000313" key="2">
    <source>
        <dbReference type="EMBL" id="MXN67158.1"/>
    </source>
</evidence>
<feature type="domain" description="Amidase" evidence="1">
    <location>
        <begin position="22"/>
        <end position="201"/>
    </location>
</feature>
<dbReference type="Proteomes" id="UP000433101">
    <property type="component" value="Unassembled WGS sequence"/>
</dbReference>
<proteinExistence type="predicted"/>
<reference evidence="2 3" key="1">
    <citation type="submission" date="2019-12" db="EMBL/GenBank/DDBJ databases">
        <authorList>
            <person name="Li M."/>
        </authorList>
    </citation>
    <scope>NUCLEOTIDE SEQUENCE [LARGE SCALE GENOMIC DNA]</scope>
    <source>
        <strain evidence="2 3">GBMRC 2046</strain>
    </source>
</reference>
<dbReference type="SUPFAM" id="SSF75304">
    <property type="entry name" value="Amidase signature (AS) enzymes"/>
    <property type="match status" value="1"/>
</dbReference>
<dbReference type="Gene3D" id="3.90.1300.10">
    <property type="entry name" value="Amidase signature (AS) domain"/>
    <property type="match status" value="1"/>
</dbReference>
<dbReference type="GO" id="GO:0004040">
    <property type="term" value="F:amidase activity"/>
    <property type="evidence" value="ECO:0007669"/>
    <property type="project" value="UniProtKB-EC"/>
</dbReference>
<dbReference type="InterPro" id="IPR023631">
    <property type="entry name" value="Amidase_dom"/>
</dbReference>
<organism evidence="2 3">
    <name type="scientific">Stappia sediminis</name>
    <dbReference type="NCBI Taxonomy" id="2692190"/>
    <lineage>
        <taxon>Bacteria</taxon>
        <taxon>Pseudomonadati</taxon>
        <taxon>Pseudomonadota</taxon>
        <taxon>Alphaproteobacteria</taxon>
        <taxon>Hyphomicrobiales</taxon>
        <taxon>Stappiaceae</taxon>
        <taxon>Stappia</taxon>
    </lineage>
</organism>
<dbReference type="Pfam" id="PF01425">
    <property type="entry name" value="Amidase"/>
    <property type="match status" value="1"/>
</dbReference>
<accession>A0A7X3LY30</accession>
<dbReference type="InterPro" id="IPR036928">
    <property type="entry name" value="AS_sf"/>
</dbReference>
<dbReference type="PROSITE" id="PS00571">
    <property type="entry name" value="AMIDASES"/>
    <property type="match status" value="1"/>
</dbReference>
<dbReference type="AlphaFoldDB" id="A0A7X3LY30"/>
<dbReference type="NCBIfam" id="NF006169">
    <property type="entry name" value="PRK08310.1"/>
    <property type="match status" value="1"/>
</dbReference>
<dbReference type="EMBL" id="WUMV01000009">
    <property type="protein sequence ID" value="MXN67158.1"/>
    <property type="molecule type" value="Genomic_DNA"/>
</dbReference>
<dbReference type="RefSeq" id="WP_160777390.1">
    <property type="nucleotide sequence ID" value="NZ_WUMV01000009.1"/>
</dbReference>
<comment type="caution">
    <text evidence="2">The sequence shown here is derived from an EMBL/GenBank/DDBJ whole genome shotgun (WGS) entry which is preliminary data.</text>
</comment>
<dbReference type="EC" id="3.5.1.4" evidence="2"/>
<evidence type="ECO:0000259" key="1">
    <source>
        <dbReference type="Pfam" id="PF01425"/>
    </source>
</evidence>
<evidence type="ECO:0000313" key="3">
    <source>
        <dbReference type="Proteomes" id="UP000433101"/>
    </source>
</evidence>
<dbReference type="InterPro" id="IPR020556">
    <property type="entry name" value="Amidase_CS"/>
</dbReference>
<gene>
    <name evidence="2" type="ORF">GR183_19795</name>
</gene>
<sequence length="395" mass="42408">MLPHLDRYRAFLPYPSADVPASAEGPLKGLRLAVKDLFDVAGYPTGCGNPLMLAASGIKTTHAPAVARLLSAGADFCGKTHTDELAWSLYGVNAHFGTPVNPAAPEHIPGGSSSGSAAAVAGHLADIALGTDTGGSVRAPASFCGIWGIRPTHGRLPLDGCMALAPSWDTCGFFARDGETMEHVANVMYDVDAHPLKDPRLLVPQDMLDGVEAEGRRLIETAIEHIEHRRGKLKRVNVYRGEREAIYTAFREIQAVEVLGVHGDWVERYHPPLGPGIAERFDFARGVTREALKHSKERRADLVRHLEEIIGSDGVLVAPVVHDAPLRRDDGPAKFDSYRHDAMKLLCVSGHTGLPQVVFPLGRVHGAPFGLSLIGPKGTDLSLISLAREISEIVA</sequence>
<dbReference type="PANTHER" id="PTHR46310:SF7">
    <property type="entry name" value="AMIDASE 1"/>
    <property type="match status" value="1"/>
</dbReference>
<keyword evidence="3" id="KW-1185">Reference proteome</keyword>
<protein>
    <submittedName>
        <fullName evidence="2">Amidase</fullName>
        <ecNumber evidence="2">3.5.1.4</ecNumber>
    </submittedName>
</protein>
<dbReference type="PANTHER" id="PTHR46310">
    <property type="entry name" value="AMIDASE 1"/>
    <property type="match status" value="1"/>
</dbReference>